<organism evidence="2 3">
    <name type="scientific">Caerostris darwini</name>
    <dbReference type="NCBI Taxonomy" id="1538125"/>
    <lineage>
        <taxon>Eukaryota</taxon>
        <taxon>Metazoa</taxon>
        <taxon>Ecdysozoa</taxon>
        <taxon>Arthropoda</taxon>
        <taxon>Chelicerata</taxon>
        <taxon>Arachnida</taxon>
        <taxon>Araneae</taxon>
        <taxon>Araneomorphae</taxon>
        <taxon>Entelegynae</taxon>
        <taxon>Araneoidea</taxon>
        <taxon>Araneidae</taxon>
        <taxon>Caerostris</taxon>
    </lineage>
</organism>
<evidence type="ECO:0000313" key="3">
    <source>
        <dbReference type="Proteomes" id="UP001054837"/>
    </source>
</evidence>
<reference evidence="2 3" key="1">
    <citation type="submission" date="2021-06" db="EMBL/GenBank/DDBJ databases">
        <title>Caerostris darwini draft genome.</title>
        <authorList>
            <person name="Kono N."/>
            <person name="Arakawa K."/>
        </authorList>
    </citation>
    <scope>NUCLEOTIDE SEQUENCE [LARGE SCALE GENOMIC DNA]</scope>
</reference>
<feature type="transmembrane region" description="Helical" evidence="1">
    <location>
        <begin position="37"/>
        <end position="59"/>
    </location>
</feature>
<dbReference type="Proteomes" id="UP001054837">
    <property type="component" value="Unassembled WGS sequence"/>
</dbReference>
<evidence type="ECO:0000256" key="1">
    <source>
        <dbReference type="SAM" id="Phobius"/>
    </source>
</evidence>
<name>A0AAV4QSI1_9ARAC</name>
<protein>
    <submittedName>
        <fullName evidence="2">Uncharacterized protein</fullName>
    </submittedName>
</protein>
<dbReference type="EMBL" id="BPLQ01004772">
    <property type="protein sequence ID" value="GIY10593.1"/>
    <property type="molecule type" value="Genomic_DNA"/>
</dbReference>
<keyword evidence="3" id="KW-1185">Reference proteome</keyword>
<evidence type="ECO:0000313" key="2">
    <source>
        <dbReference type="EMBL" id="GIY10593.1"/>
    </source>
</evidence>
<accession>A0AAV4QSI1</accession>
<gene>
    <name evidence="2" type="ORF">CDAR_91971</name>
</gene>
<comment type="caution">
    <text evidence="2">The sequence shown here is derived from an EMBL/GenBank/DDBJ whole genome shotgun (WGS) entry which is preliminary data.</text>
</comment>
<dbReference type="AlphaFoldDB" id="A0AAV4QSI1"/>
<keyword evidence="1" id="KW-0812">Transmembrane</keyword>
<sequence>MSRISEAVSSIASRYLRYKALSFHQPRYCPKASTKGLWKMPIGAVVTGFSMILALSPPINYLPSHFRRLSHLWIHWTDLFTWCHEQSALSVFSILRVYLFRFM</sequence>
<proteinExistence type="predicted"/>
<keyword evidence="1" id="KW-1133">Transmembrane helix</keyword>
<keyword evidence="1" id="KW-0472">Membrane</keyword>